<dbReference type="InterPro" id="IPR000905">
    <property type="entry name" value="Gcp-like_dom"/>
</dbReference>
<evidence type="ECO:0000256" key="3">
    <source>
        <dbReference type="ARBA" id="ARBA00022694"/>
    </source>
</evidence>
<dbReference type="PRINTS" id="PR00789">
    <property type="entry name" value="OSIALOPTASE"/>
</dbReference>
<feature type="domain" description="Gcp-like" evidence="9">
    <location>
        <begin position="31"/>
        <end position="75"/>
    </location>
</feature>
<dbReference type="InterPro" id="IPR017860">
    <property type="entry name" value="Peptidase_M22_CS"/>
</dbReference>
<dbReference type="GO" id="GO:0002949">
    <property type="term" value="P:tRNA threonylcarbamoyladenosine modification"/>
    <property type="evidence" value="ECO:0007669"/>
    <property type="project" value="UniProtKB-UniRule"/>
</dbReference>
<dbReference type="PANTHER" id="PTHR11735">
    <property type="entry name" value="TRNA N6-ADENOSINE THREONYLCARBAMOYLTRANSFERASE"/>
    <property type="match status" value="1"/>
</dbReference>
<name>A0A1G2KZ40_9BACT</name>
<accession>A0A1G2KZ40</accession>
<evidence type="ECO:0000256" key="2">
    <source>
        <dbReference type="ARBA" id="ARBA00022679"/>
    </source>
</evidence>
<feature type="binding site" evidence="8">
    <location>
        <position position="230"/>
    </location>
    <ligand>
        <name>substrate</name>
    </ligand>
</feature>
<dbReference type="Proteomes" id="UP000177177">
    <property type="component" value="Unassembled WGS sequence"/>
</dbReference>
<comment type="subcellular location">
    <subcellularLocation>
        <location evidence="8">Cytoplasm</location>
    </subcellularLocation>
</comment>
<dbReference type="HAMAP" id="MF_01445">
    <property type="entry name" value="TsaD"/>
    <property type="match status" value="1"/>
</dbReference>
<keyword evidence="6 8" id="KW-0012">Acyltransferase</keyword>
<dbReference type="FunFam" id="3.30.420.40:FF:000040">
    <property type="entry name" value="tRNA N6-adenosine threonylcarbamoyltransferase"/>
    <property type="match status" value="1"/>
</dbReference>
<evidence type="ECO:0000259" key="9">
    <source>
        <dbReference type="Pfam" id="PF00814"/>
    </source>
</evidence>
<evidence type="ECO:0000256" key="6">
    <source>
        <dbReference type="ARBA" id="ARBA00023315"/>
    </source>
</evidence>
<keyword evidence="1 8" id="KW-0963">Cytoplasm</keyword>
<feature type="binding site" evidence="8">
    <location>
        <position position="355"/>
    </location>
    <ligand>
        <name>Fe cation</name>
        <dbReference type="ChEBI" id="CHEBI:24875"/>
    </ligand>
</feature>
<keyword evidence="5 8" id="KW-0408">Iron</keyword>
<dbReference type="PANTHER" id="PTHR11735:SF6">
    <property type="entry name" value="TRNA N6-ADENOSINE THREONYLCARBAMOYLTRANSFERASE, MITOCHONDRIAL"/>
    <property type="match status" value="1"/>
</dbReference>
<organism evidence="10 11">
    <name type="scientific">Candidatus Sungbacteria bacterium RIFCSPHIGHO2_02_FULL_53_17</name>
    <dbReference type="NCBI Taxonomy" id="1802275"/>
    <lineage>
        <taxon>Bacteria</taxon>
        <taxon>Candidatus Sungiibacteriota</taxon>
    </lineage>
</organism>
<reference evidence="10 11" key="1">
    <citation type="journal article" date="2016" name="Nat. Commun.">
        <title>Thousands of microbial genomes shed light on interconnected biogeochemical processes in an aquifer system.</title>
        <authorList>
            <person name="Anantharaman K."/>
            <person name="Brown C.T."/>
            <person name="Hug L.A."/>
            <person name="Sharon I."/>
            <person name="Castelle C.J."/>
            <person name="Probst A.J."/>
            <person name="Thomas B.C."/>
            <person name="Singh A."/>
            <person name="Wilkins M.J."/>
            <person name="Karaoz U."/>
            <person name="Brodie E.L."/>
            <person name="Williams K.H."/>
            <person name="Hubbard S.S."/>
            <person name="Banfield J.F."/>
        </authorList>
    </citation>
    <scope>NUCLEOTIDE SEQUENCE [LARGE SCALE GENOMIC DNA]</scope>
</reference>
<dbReference type="InterPro" id="IPR017861">
    <property type="entry name" value="KAE1/TsaD"/>
</dbReference>
<feature type="binding site" evidence="8">
    <location>
        <position position="217"/>
    </location>
    <ligand>
        <name>substrate</name>
    </ligand>
</feature>
<evidence type="ECO:0000313" key="11">
    <source>
        <dbReference type="Proteomes" id="UP000177177"/>
    </source>
</evidence>
<dbReference type="InterPro" id="IPR043129">
    <property type="entry name" value="ATPase_NBD"/>
</dbReference>
<feature type="binding site" evidence="8">
    <location>
        <position position="325"/>
    </location>
    <ligand>
        <name>substrate</name>
    </ligand>
</feature>
<dbReference type="Gene3D" id="3.30.420.40">
    <property type="match status" value="2"/>
</dbReference>
<keyword evidence="2 8" id="KW-0808">Transferase</keyword>
<dbReference type="NCBIfam" id="TIGR00329">
    <property type="entry name" value="gcp_kae1"/>
    <property type="match status" value="1"/>
</dbReference>
<comment type="catalytic activity">
    <reaction evidence="7 8">
        <text>L-threonylcarbamoyladenylate + adenosine(37) in tRNA = N(6)-L-threonylcarbamoyladenosine(37) in tRNA + AMP + H(+)</text>
        <dbReference type="Rhea" id="RHEA:37059"/>
        <dbReference type="Rhea" id="RHEA-COMP:10162"/>
        <dbReference type="Rhea" id="RHEA-COMP:10163"/>
        <dbReference type="ChEBI" id="CHEBI:15378"/>
        <dbReference type="ChEBI" id="CHEBI:73682"/>
        <dbReference type="ChEBI" id="CHEBI:74411"/>
        <dbReference type="ChEBI" id="CHEBI:74418"/>
        <dbReference type="ChEBI" id="CHEBI:456215"/>
        <dbReference type="EC" id="2.3.1.234"/>
    </reaction>
</comment>
<dbReference type="GO" id="GO:0005737">
    <property type="term" value="C:cytoplasm"/>
    <property type="evidence" value="ECO:0007669"/>
    <property type="project" value="UniProtKB-SubCell"/>
</dbReference>
<evidence type="ECO:0000256" key="7">
    <source>
        <dbReference type="ARBA" id="ARBA00048117"/>
    </source>
</evidence>
<proteinExistence type="inferred from homology"/>
<comment type="caution">
    <text evidence="10">The sequence shown here is derived from an EMBL/GenBank/DDBJ whole genome shotgun (WGS) entry which is preliminary data.</text>
</comment>
<evidence type="ECO:0000256" key="8">
    <source>
        <dbReference type="HAMAP-Rule" id="MF_01445"/>
    </source>
</evidence>
<evidence type="ECO:0000313" key="10">
    <source>
        <dbReference type="EMBL" id="OHA03761.1"/>
    </source>
</evidence>
<dbReference type="GO" id="GO:0061711">
    <property type="term" value="F:tRNA N(6)-L-threonylcarbamoyladenine synthase activity"/>
    <property type="evidence" value="ECO:0007669"/>
    <property type="project" value="UniProtKB-EC"/>
</dbReference>
<dbReference type="EMBL" id="MHQN01000013">
    <property type="protein sequence ID" value="OHA03761.1"/>
    <property type="molecule type" value="Genomic_DNA"/>
</dbReference>
<dbReference type="SUPFAM" id="SSF53067">
    <property type="entry name" value="Actin-like ATPase domain"/>
    <property type="match status" value="3"/>
</dbReference>
<dbReference type="PROSITE" id="PS01016">
    <property type="entry name" value="GLYCOPROTEASE"/>
    <property type="match status" value="1"/>
</dbReference>
<dbReference type="InterPro" id="IPR022450">
    <property type="entry name" value="TsaD"/>
</dbReference>
<evidence type="ECO:0000256" key="4">
    <source>
        <dbReference type="ARBA" id="ARBA00022723"/>
    </source>
</evidence>
<keyword evidence="3 8" id="KW-0819">tRNA processing</keyword>
<comment type="caution">
    <text evidence="8">Lacks conserved residue(s) required for the propagation of feature annotation.</text>
</comment>
<feature type="domain" description="Gcp-like" evidence="9">
    <location>
        <begin position="108"/>
        <end position="361"/>
    </location>
</feature>
<comment type="cofactor">
    <cofactor evidence="8">
        <name>Fe(2+)</name>
        <dbReference type="ChEBI" id="CHEBI:29033"/>
    </cofactor>
    <text evidence="8">Binds 1 Fe(2+) ion per subunit.</text>
</comment>
<gene>
    <name evidence="8" type="primary">tsaD</name>
    <name evidence="10" type="ORF">A3C92_00060</name>
</gene>
<dbReference type="AlphaFoldDB" id="A0A1G2KZ40"/>
<comment type="function">
    <text evidence="8">Required for the formation of a threonylcarbamoyl group on adenosine at position 37 (t(6)A37) in tRNAs that read codons beginning with adenine. Is involved in the transfer of the threonylcarbamoyl moiety of threonylcarbamoyl-AMP (TC-AMP) to the N6 group of A37, together with TsaE and TsaB. TsaD likely plays a direct catalytic role in this reaction.</text>
</comment>
<dbReference type="GO" id="GO:0005506">
    <property type="term" value="F:iron ion binding"/>
    <property type="evidence" value="ECO:0007669"/>
    <property type="project" value="UniProtKB-UniRule"/>
</dbReference>
<comment type="similarity">
    <text evidence="8">Belongs to the KAE1 / TsaD family.</text>
</comment>
<dbReference type="EC" id="2.3.1.234" evidence="8"/>
<evidence type="ECO:0000256" key="1">
    <source>
        <dbReference type="ARBA" id="ARBA00022490"/>
    </source>
</evidence>
<sequence>MRILSIETSCDETAIAIADFTRAPTGARVNVSSHIVSSQTRIHAAFGGVVPNLARREHQQNLVPTLMSALTQAQMLAPQAPARHQDVSVILEREQYLLSLVKKHLLAIAPPPIDAIAATYGPGLAPALWVGVNFARALAELWQKPLIPVNHMAGHFFSALLQKDKKQEASFSIPSVPFPVLGLLVSGGHTELVLVKKPWHFSIIGTTLDDAVGEAYDKIGRLMGLSYPGGPALSHLAAQGDARKYHLPSPMLNTKDYHFSFSGLKTAAFYLIRGLPPATFEAERKADIAASFEKAALDVLVKKTLRAAKEYKAKTVLIGGGVSANRVLRKRLGDTLAHELPACRFLAPDPALAGDNALMIATAAYMTGMKKARNISDVRADANVVLG</sequence>
<feature type="binding site" evidence="8">
    <location>
        <position position="151"/>
    </location>
    <ligand>
        <name>Fe cation</name>
        <dbReference type="ChEBI" id="CHEBI:24875"/>
    </ligand>
</feature>
<protein>
    <recommendedName>
        <fullName evidence="8">tRNA N6-adenosine threonylcarbamoyltransferase</fullName>
        <ecNumber evidence="8">2.3.1.234</ecNumber>
    </recommendedName>
    <alternativeName>
        <fullName evidence="8">N6-L-threonylcarbamoyladenine synthase</fullName>
        <shortName evidence="8">t(6)A synthase</shortName>
    </alternativeName>
    <alternativeName>
        <fullName evidence="8">t(6)A37 threonylcarbamoyladenosine biosynthesis protein TsaD</fullName>
    </alternativeName>
    <alternativeName>
        <fullName evidence="8">tRNA threonylcarbamoyladenosine biosynthesis protein TsaD</fullName>
    </alternativeName>
</protein>
<feature type="binding site" evidence="8">
    <location>
        <position position="155"/>
    </location>
    <ligand>
        <name>Fe cation</name>
        <dbReference type="ChEBI" id="CHEBI:24875"/>
    </ligand>
</feature>
<feature type="binding site" evidence="8">
    <location>
        <begin position="184"/>
        <end position="188"/>
    </location>
    <ligand>
        <name>substrate</name>
    </ligand>
</feature>
<keyword evidence="4 8" id="KW-0479">Metal-binding</keyword>
<dbReference type="Pfam" id="PF00814">
    <property type="entry name" value="TsaD"/>
    <property type="match status" value="2"/>
</dbReference>
<evidence type="ECO:0000256" key="5">
    <source>
        <dbReference type="ARBA" id="ARBA00023004"/>
    </source>
</evidence>